<evidence type="ECO:0000259" key="3">
    <source>
        <dbReference type="PROSITE" id="PS50983"/>
    </source>
</evidence>
<evidence type="ECO:0000256" key="1">
    <source>
        <dbReference type="ARBA" id="ARBA00022729"/>
    </source>
</evidence>
<dbReference type="InterPro" id="IPR002491">
    <property type="entry name" value="ABC_transptr_periplasmic_BD"/>
</dbReference>
<dbReference type="InterPro" id="IPR050902">
    <property type="entry name" value="ABC_Transporter_SBP"/>
</dbReference>
<dbReference type="EMBL" id="FWXD01000005">
    <property type="protein sequence ID" value="SMC21151.1"/>
    <property type="molecule type" value="Genomic_DNA"/>
</dbReference>
<evidence type="ECO:0000256" key="2">
    <source>
        <dbReference type="SAM" id="SignalP"/>
    </source>
</evidence>
<dbReference type="Gene3D" id="3.40.50.1980">
    <property type="entry name" value="Nitrogenase molybdenum iron protein domain"/>
    <property type="match status" value="2"/>
</dbReference>
<dbReference type="PANTHER" id="PTHR30535:SF34">
    <property type="entry name" value="MOLYBDATE-BINDING PROTEIN MOLA"/>
    <property type="match status" value="1"/>
</dbReference>
<accession>A0A1W1XC99</accession>
<keyword evidence="5" id="KW-1185">Reference proteome</keyword>
<evidence type="ECO:0000313" key="4">
    <source>
        <dbReference type="EMBL" id="SMC21151.1"/>
    </source>
</evidence>
<gene>
    <name evidence="4" type="ORF">SAMN02745857_01141</name>
</gene>
<feature type="domain" description="Fe/B12 periplasmic-binding" evidence="3">
    <location>
        <begin position="39"/>
        <end position="283"/>
    </location>
</feature>
<dbReference type="PROSITE" id="PS50983">
    <property type="entry name" value="FE_B12_PBP"/>
    <property type="match status" value="1"/>
</dbReference>
<dbReference type="AlphaFoldDB" id="A0A1W1XC99"/>
<dbReference type="Proteomes" id="UP000192761">
    <property type="component" value="Unassembled WGS sequence"/>
</dbReference>
<dbReference type="PANTHER" id="PTHR30535">
    <property type="entry name" value="VITAMIN B12-BINDING PROTEIN"/>
    <property type="match status" value="1"/>
</dbReference>
<keyword evidence="1 2" id="KW-0732">Signal</keyword>
<feature type="chain" id="PRO_5012845526" evidence="2">
    <location>
        <begin position="19"/>
        <end position="293"/>
    </location>
</feature>
<dbReference type="STRING" id="1121001.SAMN02745857_01141"/>
<dbReference type="RefSeq" id="WP_176216801.1">
    <property type="nucleotide sequence ID" value="NZ_FWXD01000005.1"/>
</dbReference>
<reference evidence="4 5" key="1">
    <citation type="submission" date="2017-04" db="EMBL/GenBank/DDBJ databases">
        <authorList>
            <person name="Afonso C.L."/>
            <person name="Miller P.J."/>
            <person name="Scott M.A."/>
            <person name="Spackman E."/>
            <person name="Goraichik I."/>
            <person name="Dimitrov K.M."/>
            <person name="Suarez D.L."/>
            <person name="Swayne D.E."/>
        </authorList>
    </citation>
    <scope>NUCLEOTIDE SEQUENCE [LARGE SCALE GENOMIC DNA]</scope>
    <source>
        <strain evidence="4 5">DSM 23236</strain>
    </source>
</reference>
<proteinExistence type="predicted"/>
<dbReference type="InterPro" id="IPR054828">
    <property type="entry name" value="Vit_B12_bind_prot"/>
</dbReference>
<feature type="signal peptide" evidence="2">
    <location>
        <begin position="1"/>
        <end position="18"/>
    </location>
</feature>
<sequence length="293" mass="30732">MRNKLAAVLLLLAGAVQAATLSVKDDLGNTVQLAQPAQRVVALTPHATELVAALALQRLVGIDAASNYPPAVAGLPKIGRFDTVNVEAIVALKPDLVIAWEGTAMQRSLQPLARLGIPVFYSKPQTPADVADNLLRLGKLLGADDAARAQAGKLQADYAALKARYRGAAPVRVFMQVNAQPLLTISDLTFLGQAIKDCGGVNAYAAAGVTVPQASAEAVLAFAPQLLVATGKVDGLAGWRRHAALPAVQKGQLYGIADDRLVRPGPRLVQGVQLLCDRIDAARQVFTQPKPAK</sequence>
<name>A0A1W1XC99_9NEIS</name>
<organism evidence="4 5">
    <name type="scientific">Andreprevotia lacus DSM 23236</name>
    <dbReference type="NCBI Taxonomy" id="1121001"/>
    <lineage>
        <taxon>Bacteria</taxon>
        <taxon>Pseudomonadati</taxon>
        <taxon>Pseudomonadota</taxon>
        <taxon>Betaproteobacteria</taxon>
        <taxon>Neisseriales</taxon>
        <taxon>Chitinibacteraceae</taxon>
        <taxon>Andreprevotia</taxon>
    </lineage>
</organism>
<protein>
    <submittedName>
        <fullName evidence="4">Vitamin B12 transport system substrate-binding protein</fullName>
    </submittedName>
</protein>
<dbReference type="GO" id="GO:0071281">
    <property type="term" value="P:cellular response to iron ion"/>
    <property type="evidence" value="ECO:0007669"/>
    <property type="project" value="TreeGrafter"/>
</dbReference>
<dbReference type="Pfam" id="PF01497">
    <property type="entry name" value="Peripla_BP_2"/>
    <property type="match status" value="1"/>
</dbReference>
<evidence type="ECO:0000313" key="5">
    <source>
        <dbReference type="Proteomes" id="UP000192761"/>
    </source>
</evidence>
<dbReference type="NCBIfam" id="NF038402">
    <property type="entry name" value="TroA_like"/>
    <property type="match status" value="1"/>
</dbReference>
<dbReference type="SUPFAM" id="SSF53807">
    <property type="entry name" value="Helical backbone' metal receptor"/>
    <property type="match status" value="1"/>
</dbReference>